<dbReference type="AlphaFoldDB" id="A0A0S2FCT3"/>
<dbReference type="RefSeq" id="WP_057918431.1">
    <property type="nucleotide sequence ID" value="NZ_CP011129.1"/>
</dbReference>
<protein>
    <submittedName>
        <fullName evidence="1">Uncharacterized protein</fullName>
    </submittedName>
</protein>
<keyword evidence="2" id="KW-1185">Reference proteome</keyword>
<organism evidence="1 2">
    <name type="scientific">Lysobacter antibioticus</name>
    <dbReference type="NCBI Taxonomy" id="84531"/>
    <lineage>
        <taxon>Bacteria</taxon>
        <taxon>Pseudomonadati</taxon>
        <taxon>Pseudomonadota</taxon>
        <taxon>Gammaproteobacteria</taxon>
        <taxon>Lysobacterales</taxon>
        <taxon>Lysobacteraceae</taxon>
        <taxon>Lysobacter</taxon>
    </lineage>
</organism>
<dbReference type="PATRIC" id="fig|84531.8.peg.3247"/>
<gene>
    <name evidence="1" type="ORF">LA76x_3231</name>
</gene>
<dbReference type="Proteomes" id="UP000060787">
    <property type="component" value="Chromosome"/>
</dbReference>
<proteinExistence type="predicted"/>
<dbReference type="EMBL" id="CP011129">
    <property type="protein sequence ID" value="ALN81359.1"/>
    <property type="molecule type" value="Genomic_DNA"/>
</dbReference>
<dbReference type="KEGG" id="lab:LA76x_3231"/>
<reference evidence="1 2" key="1">
    <citation type="journal article" date="2015" name="BMC Genomics">
        <title>Comparative genomics and metabolic profiling of the genus Lysobacter.</title>
        <authorList>
            <person name="de Bruijn I."/>
            <person name="Cheng X."/>
            <person name="de Jager V."/>
            <person name="Exposito R.G."/>
            <person name="Watrous J."/>
            <person name="Patel N."/>
            <person name="Postma J."/>
            <person name="Dorrestein P.C."/>
            <person name="Kobayashi D."/>
            <person name="Raaijmakers J.M."/>
        </authorList>
    </citation>
    <scope>NUCLEOTIDE SEQUENCE [LARGE SCALE GENOMIC DNA]</scope>
    <source>
        <strain evidence="1 2">76</strain>
    </source>
</reference>
<evidence type="ECO:0000313" key="2">
    <source>
        <dbReference type="Proteomes" id="UP000060787"/>
    </source>
</evidence>
<name>A0A0S2FCT3_LYSAN</name>
<evidence type="ECO:0000313" key="1">
    <source>
        <dbReference type="EMBL" id="ALN81359.1"/>
    </source>
</evidence>
<sequence length="99" mass="11304">MEFDPTEAALAELLALYEQGLFTDGEVISHCMRMLAAAADDAQRTVLWVGVPDWARSKISANYARFDYDRDEFVNFGKSIPTDIELLKAAQRWFNRRAD</sequence>
<accession>A0A0S2FCT3</accession>